<keyword evidence="2" id="KW-1185">Reference proteome</keyword>
<accession>A0ABW3LTF6</accession>
<gene>
    <name evidence="1" type="ORF">ACFQ2N_03185</name>
</gene>
<sequence length="210" mass="22555">MSGRRVLTLPATGYRRERWRNGRGWTREILALPAGADWALRLSIAELDAAADFSPFPGVEREQVLLHGNGLRLQFDDGQVAELLPPHQRIRFAGSRAVTGVPLDGPVQVFNLMWRPGSLAAHLFHRPLVGDMWCFGDGQTGWAVHVLAGSARMGGADGQDGTLLAAGDSAWLPPPATGRWRHPIDGAGELLLVQVQWPATGAGGGRPLPA</sequence>
<proteinExistence type="predicted"/>
<evidence type="ECO:0000313" key="1">
    <source>
        <dbReference type="EMBL" id="MFD1041352.1"/>
    </source>
</evidence>
<dbReference type="EMBL" id="JBHTKN010000001">
    <property type="protein sequence ID" value="MFD1041352.1"/>
    <property type="molecule type" value="Genomic_DNA"/>
</dbReference>
<dbReference type="InterPro" id="IPR010282">
    <property type="entry name" value="Uncharacterised_HutD/Ves"/>
</dbReference>
<dbReference type="PANTHER" id="PTHR37943:SF1">
    <property type="entry name" value="PROTEIN VES"/>
    <property type="match status" value="1"/>
</dbReference>
<dbReference type="InterPro" id="IPR011051">
    <property type="entry name" value="RmlC_Cupin_sf"/>
</dbReference>
<organism evidence="1 2">
    <name type="scientific">Pseudoxanthomonas kaohsiungensis</name>
    <dbReference type="NCBI Taxonomy" id="283923"/>
    <lineage>
        <taxon>Bacteria</taxon>
        <taxon>Pseudomonadati</taxon>
        <taxon>Pseudomonadota</taxon>
        <taxon>Gammaproteobacteria</taxon>
        <taxon>Lysobacterales</taxon>
        <taxon>Lysobacteraceae</taxon>
        <taxon>Pseudoxanthomonas</taxon>
    </lineage>
</organism>
<dbReference type="CDD" id="cd20293">
    <property type="entry name" value="cupin_HutD_N"/>
    <property type="match status" value="1"/>
</dbReference>
<dbReference type="PANTHER" id="PTHR37943">
    <property type="entry name" value="PROTEIN VES"/>
    <property type="match status" value="1"/>
</dbReference>
<comment type="caution">
    <text evidence="1">The sequence shown here is derived from an EMBL/GenBank/DDBJ whole genome shotgun (WGS) entry which is preliminary data.</text>
</comment>
<dbReference type="Pfam" id="PF05962">
    <property type="entry name" value="HutD"/>
    <property type="match status" value="1"/>
</dbReference>
<dbReference type="InterPro" id="IPR014710">
    <property type="entry name" value="RmlC-like_jellyroll"/>
</dbReference>
<protein>
    <submittedName>
        <fullName evidence="1">HutD family protein</fullName>
    </submittedName>
</protein>
<dbReference type="Proteomes" id="UP001597033">
    <property type="component" value="Unassembled WGS sequence"/>
</dbReference>
<dbReference type="RefSeq" id="WP_162377597.1">
    <property type="nucleotide sequence ID" value="NZ_JBHTKN010000001.1"/>
</dbReference>
<dbReference type="Gene3D" id="2.60.120.10">
    <property type="entry name" value="Jelly Rolls"/>
    <property type="match status" value="1"/>
</dbReference>
<dbReference type="SUPFAM" id="SSF51182">
    <property type="entry name" value="RmlC-like cupins"/>
    <property type="match status" value="1"/>
</dbReference>
<reference evidence="2" key="1">
    <citation type="journal article" date="2019" name="Int. J. Syst. Evol. Microbiol.">
        <title>The Global Catalogue of Microorganisms (GCM) 10K type strain sequencing project: providing services to taxonomists for standard genome sequencing and annotation.</title>
        <authorList>
            <consortium name="The Broad Institute Genomics Platform"/>
            <consortium name="The Broad Institute Genome Sequencing Center for Infectious Disease"/>
            <person name="Wu L."/>
            <person name="Ma J."/>
        </authorList>
    </citation>
    <scope>NUCLEOTIDE SEQUENCE [LARGE SCALE GENOMIC DNA]</scope>
    <source>
        <strain evidence="2">CCUG 55854</strain>
    </source>
</reference>
<name>A0ABW3LTF6_9GAMM</name>
<evidence type="ECO:0000313" key="2">
    <source>
        <dbReference type="Proteomes" id="UP001597033"/>
    </source>
</evidence>